<gene>
    <name evidence="2" type="ORF">M514_10374</name>
</gene>
<protein>
    <submittedName>
        <fullName evidence="2">Uncharacterized protein</fullName>
    </submittedName>
</protein>
<sequence length="230" mass="25949">MLEQTGLTSQRICSPEMTEVLLRELMALTELTELPQLVQTISCIESKDAPLANDLFDLCNQVVLPRLELSCEELVDTLRRITLKRDQANRRKPIVVTIEQAEILNKADQQEDKDVETAVKSNTSLSQPISSAYESGSEFKPAEVEDSYNLKTTYDVNYSEINSIGIQRVEKPCNHPSQHSPQRSSAAVDANQLANPCERKEDKRVKLTLEMHDKAIYIKADSQNMKISLD</sequence>
<feature type="compositionally biased region" description="Polar residues" evidence="1">
    <location>
        <begin position="175"/>
        <end position="185"/>
    </location>
</feature>
<dbReference type="EMBL" id="KL367510">
    <property type="protein sequence ID" value="KFD67906.1"/>
    <property type="molecule type" value="Genomic_DNA"/>
</dbReference>
<organism evidence="2">
    <name type="scientific">Trichuris suis</name>
    <name type="common">pig whipworm</name>
    <dbReference type="NCBI Taxonomy" id="68888"/>
    <lineage>
        <taxon>Eukaryota</taxon>
        <taxon>Metazoa</taxon>
        <taxon>Ecdysozoa</taxon>
        <taxon>Nematoda</taxon>
        <taxon>Enoplea</taxon>
        <taxon>Dorylaimia</taxon>
        <taxon>Trichinellida</taxon>
        <taxon>Trichuridae</taxon>
        <taxon>Trichuris</taxon>
    </lineage>
</organism>
<dbReference type="Proteomes" id="UP000030758">
    <property type="component" value="Unassembled WGS sequence"/>
</dbReference>
<feature type="region of interest" description="Disordered" evidence="1">
    <location>
        <begin position="171"/>
        <end position="196"/>
    </location>
</feature>
<dbReference type="AlphaFoldDB" id="A0A085NEL0"/>
<evidence type="ECO:0000313" key="2">
    <source>
        <dbReference type="EMBL" id="KFD67906.1"/>
    </source>
</evidence>
<proteinExistence type="predicted"/>
<reference evidence="2" key="1">
    <citation type="journal article" date="2014" name="Nat. Genet.">
        <title>Genome and transcriptome of the porcine whipworm Trichuris suis.</title>
        <authorList>
            <person name="Jex A.R."/>
            <person name="Nejsum P."/>
            <person name="Schwarz E.M."/>
            <person name="Hu L."/>
            <person name="Young N.D."/>
            <person name="Hall R.S."/>
            <person name="Korhonen P.K."/>
            <person name="Liao S."/>
            <person name="Thamsborg S."/>
            <person name="Xia J."/>
            <person name="Xu P."/>
            <person name="Wang S."/>
            <person name="Scheerlinck J.P."/>
            <person name="Hofmann A."/>
            <person name="Sternberg P.W."/>
            <person name="Wang J."/>
            <person name="Gasser R.B."/>
        </authorList>
    </citation>
    <scope>NUCLEOTIDE SEQUENCE [LARGE SCALE GENOMIC DNA]</scope>
    <source>
        <strain evidence="2">DCEP-RM93F</strain>
    </source>
</reference>
<evidence type="ECO:0000256" key="1">
    <source>
        <dbReference type="SAM" id="MobiDB-lite"/>
    </source>
</evidence>
<accession>A0A085NEL0</accession>
<name>A0A085NEL0_9BILA</name>